<feature type="domain" description="D-isomer specific 2-hydroxyacid dehydrogenase NAD-binding" evidence="5">
    <location>
        <begin position="100"/>
        <end position="278"/>
    </location>
</feature>
<dbReference type="Pfam" id="PF02826">
    <property type="entry name" value="2-Hacid_dh_C"/>
    <property type="match status" value="1"/>
</dbReference>
<dbReference type="Pfam" id="PF00389">
    <property type="entry name" value="2-Hacid_dh"/>
    <property type="match status" value="1"/>
</dbReference>
<accession>A0A517XTQ2</accession>
<dbReference type="FunFam" id="3.40.50.720:FF:000462">
    <property type="entry name" value="Glyoxylate reductase (NADP+)"/>
    <property type="match status" value="1"/>
</dbReference>
<dbReference type="GO" id="GO:0030267">
    <property type="term" value="F:glyoxylate reductase (NADPH) activity"/>
    <property type="evidence" value="ECO:0007669"/>
    <property type="project" value="UniProtKB-EC"/>
</dbReference>
<dbReference type="PROSITE" id="PS00065">
    <property type="entry name" value="D_2_HYDROXYACID_DH_1"/>
    <property type="match status" value="1"/>
</dbReference>
<evidence type="ECO:0000256" key="3">
    <source>
        <dbReference type="RuleBase" id="RU003719"/>
    </source>
</evidence>
<dbReference type="OrthoDB" id="277029at2"/>
<comment type="similarity">
    <text evidence="1 3">Belongs to the D-isomer specific 2-hydroxyacid dehydrogenase family.</text>
</comment>
<evidence type="ECO:0000259" key="5">
    <source>
        <dbReference type="Pfam" id="PF02826"/>
    </source>
</evidence>
<dbReference type="PANTHER" id="PTHR10996">
    <property type="entry name" value="2-HYDROXYACID DEHYDROGENASE-RELATED"/>
    <property type="match status" value="1"/>
</dbReference>
<evidence type="ECO:0000313" key="6">
    <source>
        <dbReference type="EMBL" id="QDU20878.1"/>
    </source>
</evidence>
<dbReference type="GO" id="GO:0005829">
    <property type="term" value="C:cytosol"/>
    <property type="evidence" value="ECO:0007669"/>
    <property type="project" value="TreeGrafter"/>
</dbReference>
<dbReference type="GO" id="GO:0016618">
    <property type="term" value="F:hydroxypyruvate reductase [NAD(P)H] activity"/>
    <property type="evidence" value="ECO:0007669"/>
    <property type="project" value="TreeGrafter"/>
</dbReference>
<dbReference type="InterPro" id="IPR006140">
    <property type="entry name" value="D-isomer_DH_NAD-bd"/>
</dbReference>
<evidence type="ECO:0000256" key="2">
    <source>
        <dbReference type="ARBA" id="ARBA00023002"/>
    </source>
</evidence>
<keyword evidence="7" id="KW-1185">Reference proteome</keyword>
<keyword evidence="2 3" id="KW-0560">Oxidoreductase</keyword>
<dbReference type="InterPro" id="IPR036291">
    <property type="entry name" value="NAD(P)-bd_dom_sf"/>
</dbReference>
<dbReference type="RefSeq" id="WP_145239196.1">
    <property type="nucleotide sequence ID" value="NZ_CP036273.1"/>
</dbReference>
<keyword evidence="6" id="KW-0670">Pyruvate</keyword>
<sequence length="315" mass="33208">MSNLPRVLADLPVSADVTELCAGRVELVPWTGNTHGVVGIYTYGHPTVDAALLDALPAVQVISNNGVGVDHIDVAAAAARNVPVGNTPGVLNGATADLAFALLLAAGRRLVEGDRYARGPDFHRFDPSFMLGREGHGSTLGVVGMGRIGEQVAKRARGFGMTVLYCNRRRNEAAEVALGATFAPLDDLLERSDYVVLTVPLTAQTRGMIGRAELARMKPTASLINVARGAVVDVAALTDALRGRRIHAAALDVTDPEPLPRDHPILALPNVIITPHLGSATVETRRRMAEVSIDNLMLGLAGKALLHPVQPLAHG</sequence>
<gene>
    <name evidence="6" type="primary">tkrA</name>
    <name evidence="6" type="ORF">ETAA1_28410</name>
</gene>
<dbReference type="PANTHER" id="PTHR10996:SF257">
    <property type="entry name" value="GLYOXYLATE REDUCTASE 1"/>
    <property type="match status" value="1"/>
</dbReference>
<dbReference type="InterPro" id="IPR050223">
    <property type="entry name" value="D-isomer_2-hydroxyacid_DH"/>
</dbReference>
<dbReference type="EC" id="1.1.1.79" evidence="6"/>
<dbReference type="Proteomes" id="UP000319576">
    <property type="component" value="Chromosome"/>
</dbReference>
<evidence type="ECO:0000259" key="4">
    <source>
        <dbReference type="Pfam" id="PF00389"/>
    </source>
</evidence>
<dbReference type="AlphaFoldDB" id="A0A517XTQ2"/>
<dbReference type="SUPFAM" id="SSF52283">
    <property type="entry name" value="Formate/glycerate dehydrogenase catalytic domain-like"/>
    <property type="match status" value="1"/>
</dbReference>
<evidence type="ECO:0000313" key="7">
    <source>
        <dbReference type="Proteomes" id="UP000319576"/>
    </source>
</evidence>
<evidence type="ECO:0000256" key="1">
    <source>
        <dbReference type="ARBA" id="ARBA00005854"/>
    </source>
</evidence>
<name>A0A517XTQ2_9BACT</name>
<dbReference type="KEGG" id="uli:ETAA1_28410"/>
<dbReference type="GO" id="GO:0051287">
    <property type="term" value="F:NAD binding"/>
    <property type="evidence" value="ECO:0007669"/>
    <property type="project" value="InterPro"/>
</dbReference>
<dbReference type="CDD" id="cd05301">
    <property type="entry name" value="GDH"/>
    <property type="match status" value="1"/>
</dbReference>
<dbReference type="EMBL" id="CP036273">
    <property type="protein sequence ID" value="QDU20878.1"/>
    <property type="molecule type" value="Genomic_DNA"/>
</dbReference>
<protein>
    <submittedName>
        <fullName evidence="6">Glyoxylate/hydroxypyruvate reductase B</fullName>
        <ecNumber evidence="6">1.1.1.79</ecNumber>
    </submittedName>
</protein>
<feature type="domain" description="D-isomer specific 2-hydroxyacid dehydrogenase catalytic" evidence="4">
    <location>
        <begin position="35"/>
        <end position="309"/>
    </location>
</feature>
<reference evidence="6 7" key="1">
    <citation type="submission" date="2019-02" db="EMBL/GenBank/DDBJ databases">
        <title>Deep-cultivation of Planctomycetes and their phenomic and genomic characterization uncovers novel biology.</title>
        <authorList>
            <person name="Wiegand S."/>
            <person name="Jogler M."/>
            <person name="Boedeker C."/>
            <person name="Pinto D."/>
            <person name="Vollmers J."/>
            <person name="Rivas-Marin E."/>
            <person name="Kohn T."/>
            <person name="Peeters S.H."/>
            <person name="Heuer A."/>
            <person name="Rast P."/>
            <person name="Oberbeckmann S."/>
            <person name="Bunk B."/>
            <person name="Jeske O."/>
            <person name="Meyerdierks A."/>
            <person name="Storesund J.E."/>
            <person name="Kallscheuer N."/>
            <person name="Luecker S."/>
            <person name="Lage O.M."/>
            <person name="Pohl T."/>
            <person name="Merkel B.J."/>
            <person name="Hornburger P."/>
            <person name="Mueller R.-W."/>
            <person name="Bruemmer F."/>
            <person name="Labrenz M."/>
            <person name="Spormann A.M."/>
            <person name="Op den Camp H."/>
            <person name="Overmann J."/>
            <person name="Amann R."/>
            <person name="Jetten M.S.M."/>
            <person name="Mascher T."/>
            <person name="Medema M.H."/>
            <person name="Devos D.P."/>
            <person name="Kaster A.-K."/>
            <person name="Ovreas L."/>
            <person name="Rohde M."/>
            <person name="Galperin M.Y."/>
            <person name="Jogler C."/>
        </authorList>
    </citation>
    <scope>NUCLEOTIDE SEQUENCE [LARGE SCALE GENOMIC DNA]</scope>
    <source>
        <strain evidence="6 7">ETA_A1</strain>
    </source>
</reference>
<dbReference type="InterPro" id="IPR006139">
    <property type="entry name" value="D-isomer_2_OHA_DH_cat_dom"/>
</dbReference>
<organism evidence="6 7">
    <name type="scientific">Urbifossiella limnaea</name>
    <dbReference type="NCBI Taxonomy" id="2528023"/>
    <lineage>
        <taxon>Bacteria</taxon>
        <taxon>Pseudomonadati</taxon>
        <taxon>Planctomycetota</taxon>
        <taxon>Planctomycetia</taxon>
        <taxon>Gemmatales</taxon>
        <taxon>Gemmataceae</taxon>
        <taxon>Urbifossiella</taxon>
    </lineage>
</organism>
<proteinExistence type="inferred from homology"/>
<dbReference type="Gene3D" id="3.40.50.720">
    <property type="entry name" value="NAD(P)-binding Rossmann-like Domain"/>
    <property type="match status" value="2"/>
</dbReference>
<dbReference type="InterPro" id="IPR029752">
    <property type="entry name" value="D-isomer_DH_CS1"/>
</dbReference>
<dbReference type="SUPFAM" id="SSF51735">
    <property type="entry name" value="NAD(P)-binding Rossmann-fold domains"/>
    <property type="match status" value="1"/>
</dbReference>